<dbReference type="WBParaSite" id="HPLM_0001175901-mRNA-1">
    <property type="protein sequence ID" value="HPLM_0001175901-mRNA-1"/>
    <property type="gene ID" value="HPLM_0001175901"/>
</dbReference>
<protein>
    <submittedName>
        <fullName evidence="1 3">Uncharacterized protein</fullName>
    </submittedName>
</protein>
<dbReference type="OMA" id="ISHGYPA"/>
<reference evidence="1 2" key="2">
    <citation type="submission" date="2018-11" db="EMBL/GenBank/DDBJ databases">
        <authorList>
            <consortium name="Pathogen Informatics"/>
        </authorList>
    </citation>
    <scope>NUCLEOTIDE SEQUENCE [LARGE SCALE GENOMIC DNA]</scope>
    <source>
        <strain evidence="1 2">MHpl1</strain>
    </source>
</reference>
<accession>A0A158QP26</accession>
<sequence>MCGNNFYEFQKANTSYSVILPDSYAPLTLPTISHGYPAFIESESAEPASSNTAPITIPNMVPRAFPESGSSFGSLTSYGKAGLAC</sequence>
<dbReference type="Proteomes" id="UP000268014">
    <property type="component" value="Unassembled WGS sequence"/>
</dbReference>
<dbReference type="AlphaFoldDB" id="A0A158QP26"/>
<reference evidence="3" key="1">
    <citation type="submission" date="2016-04" db="UniProtKB">
        <authorList>
            <consortium name="WormBaseParasite"/>
        </authorList>
    </citation>
    <scope>IDENTIFICATION</scope>
</reference>
<proteinExistence type="predicted"/>
<dbReference type="EMBL" id="UZAF01017651">
    <property type="protein sequence ID" value="VDO43740.1"/>
    <property type="molecule type" value="Genomic_DNA"/>
</dbReference>
<evidence type="ECO:0000313" key="3">
    <source>
        <dbReference type="WBParaSite" id="HPLM_0001175901-mRNA-1"/>
    </source>
</evidence>
<evidence type="ECO:0000313" key="1">
    <source>
        <dbReference type="EMBL" id="VDO43740.1"/>
    </source>
</evidence>
<dbReference type="OrthoDB" id="5819883at2759"/>
<evidence type="ECO:0000313" key="2">
    <source>
        <dbReference type="Proteomes" id="UP000268014"/>
    </source>
</evidence>
<gene>
    <name evidence="1" type="ORF">HPLM_LOCUS11751</name>
</gene>
<organism evidence="3">
    <name type="scientific">Haemonchus placei</name>
    <name type="common">Barber's pole worm</name>
    <dbReference type="NCBI Taxonomy" id="6290"/>
    <lineage>
        <taxon>Eukaryota</taxon>
        <taxon>Metazoa</taxon>
        <taxon>Ecdysozoa</taxon>
        <taxon>Nematoda</taxon>
        <taxon>Chromadorea</taxon>
        <taxon>Rhabditida</taxon>
        <taxon>Rhabditina</taxon>
        <taxon>Rhabditomorpha</taxon>
        <taxon>Strongyloidea</taxon>
        <taxon>Trichostrongylidae</taxon>
        <taxon>Haemonchus</taxon>
    </lineage>
</organism>
<name>A0A158QP26_HAEPC</name>
<keyword evidence="2" id="KW-1185">Reference proteome</keyword>